<evidence type="ECO:0000259" key="11">
    <source>
        <dbReference type="PROSITE" id="PS50081"/>
    </source>
</evidence>
<evidence type="ECO:0000256" key="9">
    <source>
        <dbReference type="SAM" id="MobiDB-lite"/>
    </source>
</evidence>
<dbReference type="AlphaFoldDB" id="A0A8H7DIK8"/>
<dbReference type="GO" id="GO:0051301">
    <property type="term" value="P:cell division"/>
    <property type="evidence" value="ECO:0007669"/>
    <property type="project" value="UniProtKB-KW"/>
</dbReference>
<dbReference type="Proteomes" id="UP000620124">
    <property type="component" value="Unassembled WGS sequence"/>
</dbReference>
<protein>
    <submittedName>
        <fullName evidence="12">Cell division control protein</fullName>
    </submittedName>
</protein>
<organism evidence="12 13">
    <name type="scientific">Mycena venus</name>
    <dbReference type="NCBI Taxonomy" id="2733690"/>
    <lineage>
        <taxon>Eukaryota</taxon>
        <taxon>Fungi</taxon>
        <taxon>Dikarya</taxon>
        <taxon>Basidiomycota</taxon>
        <taxon>Agaricomycotina</taxon>
        <taxon>Agaricomycetes</taxon>
        <taxon>Agaricomycetidae</taxon>
        <taxon>Agaricales</taxon>
        <taxon>Marasmiineae</taxon>
        <taxon>Mycenaceae</taxon>
        <taxon>Mycena</taxon>
    </lineage>
</organism>
<dbReference type="Gene3D" id="1.10.510.10">
    <property type="entry name" value="Transferase(Phosphotransferase) domain 1"/>
    <property type="match status" value="1"/>
</dbReference>
<dbReference type="OrthoDB" id="8693905at2759"/>
<dbReference type="GO" id="GO:0005524">
    <property type="term" value="F:ATP binding"/>
    <property type="evidence" value="ECO:0007669"/>
    <property type="project" value="UniProtKB-KW"/>
</dbReference>
<name>A0A8H7DIK8_9AGAR</name>
<keyword evidence="12" id="KW-0131">Cell cycle</keyword>
<dbReference type="InterPro" id="IPR002219">
    <property type="entry name" value="PKC_DAG/PE"/>
</dbReference>
<dbReference type="PROSITE" id="PS50081">
    <property type="entry name" value="ZF_DAG_PE_2"/>
    <property type="match status" value="1"/>
</dbReference>
<dbReference type="GO" id="GO:0004674">
    <property type="term" value="F:protein serine/threonine kinase activity"/>
    <property type="evidence" value="ECO:0007669"/>
    <property type="project" value="UniProtKB-KW"/>
</dbReference>
<keyword evidence="7" id="KW-0862">Zinc</keyword>
<gene>
    <name evidence="12" type="ORF">MVEN_00128700</name>
</gene>
<dbReference type="PROSITE" id="PS50011">
    <property type="entry name" value="PROTEIN_KINASE_DOM"/>
    <property type="match status" value="1"/>
</dbReference>
<feature type="compositionally biased region" description="Basic and acidic residues" evidence="9">
    <location>
        <begin position="348"/>
        <end position="357"/>
    </location>
</feature>
<dbReference type="PROSITE" id="PS00479">
    <property type="entry name" value="ZF_DAG_PE_1"/>
    <property type="match status" value="1"/>
</dbReference>
<comment type="caution">
    <text evidence="12">The sequence shown here is derived from an EMBL/GenBank/DDBJ whole genome shotgun (WGS) entry which is preliminary data.</text>
</comment>
<dbReference type="Pfam" id="PF00069">
    <property type="entry name" value="Pkinase"/>
    <property type="match status" value="1"/>
</dbReference>
<evidence type="ECO:0000256" key="3">
    <source>
        <dbReference type="ARBA" id="ARBA00022679"/>
    </source>
</evidence>
<keyword evidence="2" id="KW-0723">Serine/threonine-protein kinase</keyword>
<keyword evidence="8" id="KW-0067">ATP-binding</keyword>
<dbReference type="InterPro" id="IPR011009">
    <property type="entry name" value="Kinase-like_dom_sf"/>
</dbReference>
<comment type="similarity">
    <text evidence="1">Belongs to the protein kinase superfamily. STE Ser/Thr protein kinase family. MAP kinase kinase kinase subfamily.</text>
</comment>
<keyword evidence="6" id="KW-0418">Kinase</keyword>
<dbReference type="Gene3D" id="3.30.60.20">
    <property type="match status" value="1"/>
</dbReference>
<feature type="compositionally biased region" description="Polar residues" evidence="9">
    <location>
        <begin position="331"/>
        <end position="346"/>
    </location>
</feature>
<evidence type="ECO:0000313" key="12">
    <source>
        <dbReference type="EMBL" id="KAF7372656.1"/>
    </source>
</evidence>
<dbReference type="SUPFAM" id="SSF56112">
    <property type="entry name" value="Protein kinase-like (PK-like)"/>
    <property type="match status" value="1"/>
</dbReference>
<keyword evidence="4" id="KW-0479">Metal-binding</keyword>
<evidence type="ECO:0000256" key="5">
    <source>
        <dbReference type="ARBA" id="ARBA00022741"/>
    </source>
</evidence>
<feature type="domain" description="Phorbol-ester/DAG-type" evidence="11">
    <location>
        <begin position="171"/>
        <end position="218"/>
    </location>
</feature>
<keyword evidence="5" id="KW-0547">Nucleotide-binding</keyword>
<evidence type="ECO:0000256" key="6">
    <source>
        <dbReference type="ARBA" id="ARBA00022777"/>
    </source>
</evidence>
<evidence type="ECO:0000256" key="1">
    <source>
        <dbReference type="ARBA" id="ARBA00006529"/>
    </source>
</evidence>
<dbReference type="SMART" id="SM00109">
    <property type="entry name" value="C1"/>
    <property type="match status" value="1"/>
</dbReference>
<dbReference type="InterPro" id="IPR000719">
    <property type="entry name" value="Prot_kinase_dom"/>
</dbReference>
<keyword evidence="3" id="KW-0808">Transferase</keyword>
<evidence type="ECO:0000256" key="8">
    <source>
        <dbReference type="ARBA" id="ARBA00022840"/>
    </source>
</evidence>
<keyword evidence="12" id="KW-0132">Cell division</keyword>
<dbReference type="CDD" id="cd00029">
    <property type="entry name" value="C1"/>
    <property type="match status" value="1"/>
</dbReference>
<dbReference type="GO" id="GO:0046872">
    <property type="term" value="F:metal ion binding"/>
    <property type="evidence" value="ECO:0007669"/>
    <property type="project" value="UniProtKB-KW"/>
</dbReference>
<feature type="region of interest" description="Disordered" evidence="9">
    <location>
        <begin position="331"/>
        <end position="369"/>
    </location>
</feature>
<dbReference type="InterPro" id="IPR046349">
    <property type="entry name" value="C1-like_sf"/>
</dbReference>
<dbReference type="Pfam" id="PF00130">
    <property type="entry name" value="C1_1"/>
    <property type="match status" value="1"/>
</dbReference>
<evidence type="ECO:0000256" key="7">
    <source>
        <dbReference type="ARBA" id="ARBA00022833"/>
    </source>
</evidence>
<accession>A0A8H7DIK8</accession>
<evidence type="ECO:0000256" key="4">
    <source>
        <dbReference type="ARBA" id="ARBA00022723"/>
    </source>
</evidence>
<evidence type="ECO:0000313" key="13">
    <source>
        <dbReference type="Proteomes" id="UP000620124"/>
    </source>
</evidence>
<dbReference type="EMBL" id="JACAZI010000001">
    <property type="protein sequence ID" value="KAF7372656.1"/>
    <property type="molecule type" value="Genomic_DNA"/>
</dbReference>
<feature type="domain" description="Protein kinase" evidence="10">
    <location>
        <begin position="1"/>
        <end position="98"/>
    </location>
</feature>
<keyword evidence="13" id="KW-1185">Reference proteome</keyword>
<evidence type="ECO:0000256" key="2">
    <source>
        <dbReference type="ARBA" id="ARBA00022527"/>
    </source>
</evidence>
<evidence type="ECO:0000259" key="10">
    <source>
        <dbReference type="PROSITE" id="PS50011"/>
    </source>
</evidence>
<sequence length="369" mass="40784">MFAGTPNWMAPEIIELKGASTKSDIWSLACTVVELLTGRPPYAEIANSMSVMFHIVKDDMPPLPENCAPLLEDFFRQCFDKDPMRRPSADLLCEHLWLKNHWGAHKALCPQDSIPFLRRVTADLRKSEAVRLLTQIEMSDSPLEGEELISSSPPDRHISSRPMVQDISPREHLFVKTTFSKPMVCRVCLLSVKKSAVLCEHCSLIAHSKCAVNAPHACDLHTQLLPYSQYAEKGSPLNAYSNPLDALNGPGHGSPHPMIPTSEVAYVAHTPRKGLDSTVLPSPSPLTPPTSFKFMAAFKRSWANLSPEPDVSSSMAPCPAGSAEYVKRISPTPNMVSMQSSETVASRDNPKSLDETRMGWVKVPRLPRH</sequence>
<dbReference type="SUPFAM" id="SSF57889">
    <property type="entry name" value="Cysteine-rich domain"/>
    <property type="match status" value="1"/>
</dbReference>
<reference evidence="12" key="1">
    <citation type="submission" date="2020-05" db="EMBL/GenBank/DDBJ databases">
        <title>Mycena genomes resolve the evolution of fungal bioluminescence.</title>
        <authorList>
            <person name="Tsai I.J."/>
        </authorList>
    </citation>
    <scope>NUCLEOTIDE SEQUENCE</scope>
    <source>
        <strain evidence="12">CCC161011</strain>
    </source>
</reference>
<dbReference type="PANTHER" id="PTHR11584:SF369">
    <property type="entry name" value="MITOGEN-ACTIVATED PROTEIN KINASE KINASE KINASE 19-RELATED"/>
    <property type="match status" value="1"/>
</dbReference>
<dbReference type="PANTHER" id="PTHR11584">
    <property type="entry name" value="SERINE/THREONINE PROTEIN KINASE"/>
    <property type="match status" value="1"/>
</dbReference>
<proteinExistence type="inferred from homology"/>